<dbReference type="EMBL" id="CP001821">
    <property type="protein sequence ID" value="ACZ30169.1"/>
    <property type="molecule type" value="Genomic_DNA"/>
</dbReference>
<dbReference type="GO" id="GO:0030313">
    <property type="term" value="C:cell envelope"/>
    <property type="evidence" value="ECO:0007669"/>
    <property type="project" value="UniProtKB-SubCell"/>
</dbReference>
<name>D1BZL5_XYLCX</name>
<dbReference type="Pfam" id="PF01547">
    <property type="entry name" value="SBP_bac_1"/>
    <property type="match status" value="1"/>
</dbReference>
<feature type="chain" id="PRO_5039723757" evidence="5">
    <location>
        <begin position="31"/>
        <end position="423"/>
    </location>
</feature>
<dbReference type="Gene3D" id="3.40.190.10">
    <property type="entry name" value="Periplasmic binding protein-like II"/>
    <property type="match status" value="1"/>
</dbReference>
<dbReference type="InterPro" id="IPR006059">
    <property type="entry name" value="SBP"/>
</dbReference>
<evidence type="ECO:0000313" key="6">
    <source>
        <dbReference type="EMBL" id="ACZ30169.1"/>
    </source>
</evidence>
<comment type="subcellular location">
    <subcellularLocation>
        <location evidence="1">Cell envelope</location>
    </subcellularLocation>
</comment>
<accession>D1BZL5</accession>
<feature type="signal peptide" evidence="5">
    <location>
        <begin position="1"/>
        <end position="30"/>
    </location>
</feature>
<dbReference type="eggNOG" id="COG1653">
    <property type="taxonomic scope" value="Bacteria"/>
</dbReference>
<evidence type="ECO:0000313" key="7">
    <source>
        <dbReference type="Proteomes" id="UP000002255"/>
    </source>
</evidence>
<dbReference type="InterPro" id="IPR050490">
    <property type="entry name" value="Bact_solute-bd_prot1"/>
</dbReference>
<protein>
    <submittedName>
        <fullName evidence="6">Extracellular solute-binding protein family 1</fullName>
    </submittedName>
</protein>
<sequence length="423" mass="43930">MAARHTRSLRTRKGRALAATIAGTAAVTLAACGGGGGFDDDGGGATDGGDGSAGGPITMLIGSSGDAETDAMTDALARFTEETGIVANLRLATDLNQQLAQGFAAGSPPDMFYVSTEGFPGWAANGSLYPYGDQLDADFYPALQESFTFDGQFFCAPKDFSTLALIINDSAWADAGLTEDDYPTTWDELTTVAQTLTTDTQAGLTFGPEWQRIGVFMNQAGGHLLDDAGSADVDTPENLEGLQFAKDLLTSGVASFPSAIDSGWGGEAFGSQRAAMTIEGNWIGGAMSNDFPDVEYTVVELPEGPGGKGTLQFTNCLGIAADSQQKEAAVELAKFLTTDETQMELARGFGVMPSVTTVADQWAEEFPEQQAFVAGGAYASGVPAIEGWTDVVGDFNAQIEGLTTGDPQAILRSVQSTFAAIAP</sequence>
<dbReference type="PANTHER" id="PTHR43649:SF31">
    <property type="entry name" value="SN-GLYCEROL-3-PHOSPHATE-BINDING PERIPLASMIC PROTEIN UGPB"/>
    <property type="match status" value="1"/>
</dbReference>
<dbReference type="RefSeq" id="WP_012877911.1">
    <property type="nucleotide sequence ID" value="NC_013530.1"/>
</dbReference>
<dbReference type="OrthoDB" id="2531053at2"/>
<keyword evidence="7" id="KW-1185">Reference proteome</keyword>
<dbReference type="PROSITE" id="PS51257">
    <property type="entry name" value="PROKAR_LIPOPROTEIN"/>
    <property type="match status" value="1"/>
</dbReference>
<evidence type="ECO:0000256" key="3">
    <source>
        <dbReference type="ARBA" id="ARBA00022448"/>
    </source>
</evidence>
<comment type="similarity">
    <text evidence="2">Belongs to the bacterial solute-binding protein 1 family.</text>
</comment>
<dbReference type="HOGENOM" id="CLU_031285_10_5_11"/>
<evidence type="ECO:0000256" key="1">
    <source>
        <dbReference type="ARBA" id="ARBA00004196"/>
    </source>
</evidence>
<keyword evidence="4 5" id="KW-0732">Signal</keyword>
<dbReference type="AlphaFoldDB" id="D1BZL5"/>
<dbReference type="SUPFAM" id="SSF53850">
    <property type="entry name" value="Periplasmic binding protein-like II"/>
    <property type="match status" value="1"/>
</dbReference>
<organism evidence="6 7">
    <name type="scientific">Xylanimonas cellulosilytica (strain DSM 15894 / JCM 12276 / CECT 5975 / KCTC 9989 / LMG 20990 / NBRC 107835 / XIL07)</name>
    <dbReference type="NCBI Taxonomy" id="446471"/>
    <lineage>
        <taxon>Bacteria</taxon>
        <taxon>Bacillati</taxon>
        <taxon>Actinomycetota</taxon>
        <taxon>Actinomycetes</taxon>
        <taxon>Micrococcales</taxon>
        <taxon>Promicromonosporaceae</taxon>
        <taxon>Xylanimonas</taxon>
    </lineage>
</organism>
<reference evidence="7" key="1">
    <citation type="submission" date="2009-11" db="EMBL/GenBank/DDBJ databases">
        <title>The complete chromosome of Xylanimonas cellulosilytica DSM 15894.</title>
        <authorList>
            <consortium name="US DOE Joint Genome Institute (JGI-PGF)"/>
            <person name="Lucas S."/>
            <person name="Copeland A."/>
            <person name="Lapidus A."/>
            <person name="Glavina del Rio T."/>
            <person name="Dalin E."/>
            <person name="Tice H."/>
            <person name="Bruce D."/>
            <person name="Goodwin L."/>
            <person name="Pitluck S."/>
            <person name="Kyrpides N."/>
            <person name="Mavromatis K."/>
            <person name="Ivanova N."/>
            <person name="Mikhailova N."/>
            <person name="Foster B."/>
            <person name="Clum A."/>
            <person name="Brettin T."/>
            <person name="Detter J.C."/>
            <person name="Han C."/>
            <person name="Larimer F."/>
            <person name="Land M."/>
            <person name="Hauser L."/>
            <person name="Markowitz V."/>
            <person name="Cheng J.F."/>
            <person name="Hugenholtz P."/>
            <person name="Woyke T."/>
            <person name="Wu D."/>
            <person name="Gehrich-Schroeter G."/>
            <person name="Schneider S."/>
            <person name="Pukall S.R."/>
            <person name="Klenk H.P."/>
            <person name="Eisen J.A."/>
        </authorList>
    </citation>
    <scope>NUCLEOTIDE SEQUENCE [LARGE SCALE GENOMIC DNA]</scope>
    <source>
        <strain evidence="7">DSM 15894 / CECT 5975 / LMG 20990 / XIL07</strain>
    </source>
</reference>
<keyword evidence="3" id="KW-0813">Transport</keyword>
<evidence type="ECO:0000256" key="2">
    <source>
        <dbReference type="ARBA" id="ARBA00008520"/>
    </source>
</evidence>
<dbReference type="STRING" id="446471.Xcel_1138"/>
<evidence type="ECO:0000256" key="4">
    <source>
        <dbReference type="ARBA" id="ARBA00022729"/>
    </source>
</evidence>
<dbReference type="KEGG" id="xce:Xcel_1138"/>
<reference evidence="6 7" key="2">
    <citation type="journal article" date="2010" name="Stand. Genomic Sci.">
        <title>Complete genome sequence of Xylanimonas cellulosilytica type strain (XIL07).</title>
        <authorList>
            <person name="Foster B."/>
            <person name="Pukall R."/>
            <person name="Abt B."/>
            <person name="Nolan M."/>
            <person name="Glavina Del Rio T."/>
            <person name="Chen F."/>
            <person name="Lucas S."/>
            <person name="Tice H."/>
            <person name="Pitluck S."/>
            <person name="Cheng J.-F."/>
            <person name="Chertkov O."/>
            <person name="Brettin T."/>
            <person name="Han C."/>
            <person name="Detter J.C."/>
            <person name="Bruce D."/>
            <person name="Goodwin L."/>
            <person name="Ivanova N."/>
            <person name="Mavromatis K."/>
            <person name="Pati A."/>
            <person name="Mikhailova N."/>
            <person name="Chen A."/>
            <person name="Palaniappan K."/>
            <person name="Land M."/>
            <person name="Hauser L."/>
            <person name="Chang Y.-J."/>
            <person name="Jeffries C.D."/>
            <person name="Chain P."/>
            <person name="Rohde M."/>
            <person name="Goeker M."/>
            <person name="Bristow J."/>
            <person name="Eisen J.A."/>
            <person name="Markowitz V."/>
            <person name="Hugenholtz P."/>
            <person name="Kyrpides N.C."/>
            <person name="Klenk H.-P."/>
            <person name="Lapidus A."/>
        </authorList>
    </citation>
    <scope>NUCLEOTIDE SEQUENCE [LARGE SCALE GENOMIC DNA]</scope>
    <source>
        <strain evidence="7">DSM 15894 / CECT 5975 / LMG 20990 / XIL07</strain>
    </source>
</reference>
<evidence type="ECO:0000256" key="5">
    <source>
        <dbReference type="SAM" id="SignalP"/>
    </source>
</evidence>
<dbReference type="Proteomes" id="UP000002255">
    <property type="component" value="Chromosome"/>
</dbReference>
<proteinExistence type="inferred from homology"/>
<dbReference type="PANTHER" id="PTHR43649">
    <property type="entry name" value="ARABINOSE-BINDING PROTEIN-RELATED"/>
    <property type="match status" value="1"/>
</dbReference>
<gene>
    <name evidence="6" type="ordered locus">Xcel_1138</name>
</gene>